<dbReference type="PANTHER" id="PTHR32011:SF6">
    <property type="entry name" value="KNR4_SMI1-LIKE DOMAIN-CONTAINING PROTEIN"/>
    <property type="match status" value="1"/>
</dbReference>
<sequence>MPHFDEFFLTQIRDRTEARWRDYQPLTFEQFLAQDRMNCIWQKGTKWLGLSDEEINSIEKQWSLHFPPDYRLFLKILHCLDRPIIIATYDGDTRKIVPCESSFLPDWQREGDGIKNAYQQLVDDVTYEVLQNNVWKPGWGRKPITRYGLKQQIEALIARAPKLIPIYGHHFLLAEPGIAGNPILTWHHSSMIIYAPDLYYFFCKNFVELLELTDQELQTINAESRQISKKKRPEYKAIPFWGEML</sequence>
<organism evidence="1 2">
    <name type="scientific">Dictyobacter halimunensis</name>
    <dbReference type="NCBI Taxonomy" id="3026934"/>
    <lineage>
        <taxon>Bacteria</taxon>
        <taxon>Bacillati</taxon>
        <taxon>Chloroflexota</taxon>
        <taxon>Ktedonobacteria</taxon>
        <taxon>Ktedonobacterales</taxon>
        <taxon>Dictyobacteraceae</taxon>
        <taxon>Dictyobacter</taxon>
    </lineage>
</organism>
<dbReference type="SUPFAM" id="SSF160631">
    <property type="entry name" value="SMI1/KNR4-like"/>
    <property type="match status" value="1"/>
</dbReference>
<keyword evidence="2" id="KW-1185">Reference proteome</keyword>
<dbReference type="RefSeq" id="WP_338247457.1">
    <property type="nucleotide sequence ID" value="NZ_BSRI01000001.1"/>
</dbReference>
<reference evidence="1 2" key="1">
    <citation type="submission" date="2023-02" db="EMBL/GenBank/DDBJ databases">
        <title>Dictyobacter halimunensis sp. nov., a new member of the class Ktedonobacteria from forest soil in a geothermal area.</title>
        <authorList>
            <person name="Rachmania M.K."/>
            <person name="Ningsih F."/>
            <person name="Sakai Y."/>
            <person name="Yabe S."/>
            <person name="Yokota A."/>
            <person name="Sjamsuridzal W."/>
        </authorList>
    </citation>
    <scope>NUCLEOTIDE SEQUENCE [LARGE SCALE GENOMIC DNA]</scope>
    <source>
        <strain evidence="1 2">S3.2.2.5</strain>
    </source>
</reference>
<protein>
    <recommendedName>
        <fullName evidence="3">Knr4/Smi1-like domain-containing protein</fullName>
    </recommendedName>
</protein>
<evidence type="ECO:0000313" key="1">
    <source>
        <dbReference type="EMBL" id="GLV53747.1"/>
    </source>
</evidence>
<dbReference type="InterPro" id="IPR037883">
    <property type="entry name" value="Knr4/Smi1-like_sf"/>
</dbReference>
<gene>
    <name evidence="1" type="ORF">KDH_05990</name>
</gene>
<evidence type="ECO:0000313" key="2">
    <source>
        <dbReference type="Proteomes" id="UP001344906"/>
    </source>
</evidence>
<dbReference type="Gene3D" id="3.40.1580.10">
    <property type="entry name" value="SMI1/KNR4-like"/>
    <property type="match status" value="1"/>
</dbReference>
<dbReference type="EMBL" id="BSRI01000001">
    <property type="protein sequence ID" value="GLV53747.1"/>
    <property type="molecule type" value="Genomic_DNA"/>
</dbReference>
<evidence type="ECO:0008006" key="3">
    <source>
        <dbReference type="Google" id="ProtNLM"/>
    </source>
</evidence>
<name>A0ABQ6FKK0_9CHLR</name>
<dbReference type="PANTHER" id="PTHR32011">
    <property type="entry name" value="OS08G0472400 PROTEIN"/>
    <property type="match status" value="1"/>
</dbReference>
<comment type="caution">
    <text evidence="1">The sequence shown here is derived from an EMBL/GenBank/DDBJ whole genome shotgun (WGS) entry which is preliminary data.</text>
</comment>
<accession>A0ABQ6FKK0</accession>
<proteinExistence type="predicted"/>
<dbReference type="Proteomes" id="UP001344906">
    <property type="component" value="Unassembled WGS sequence"/>
</dbReference>